<dbReference type="eggNOG" id="KOG4802">
    <property type="taxonomic scope" value="Eukaryota"/>
</dbReference>
<dbReference type="PROSITE" id="PS50853">
    <property type="entry name" value="FN3"/>
    <property type="match status" value="1"/>
</dbReference>
<dbReference type="InterPro" id="IPR036116">
    <property type="entry name" value="FN3_sf"/>
</dbReference>
<evidence type="ECO:0000313" key="4">
    <source>
        <dbReference type="Proteomes" id="UP000001593"/>
    </source>
</evidence>
<dbReference type="OMA" id="HIANDMS"/>
<dbReference type="InParanoid" id="A7SI12"/>
<evidence type="ECO:0000259" key="2">
    <source>
        <dbReference type="PROSITE" id="PS50853"/>
    </source>
</evidence>
<dbReference type="Proteomes" id="UP000001593">
    <property type="component" value="Unassembled WGS sequence"/>
</dbReference>
<dbReference type="SUPFAM" id="SSF49265">
    <property type="entry name" value="Fibronectin type III"/>
    <property type="match status" value="1"/>
</dbReference>
<dbReference type="InterPro" id="IPR013783">
    <property type="entry name" value="Ig-like_fold"/>
</dbReference>
<organism evidence="3 4">
    <name type="scientific">Nematostella vectensis</name>
    <name type="common">Starlet sea anemone</name>
    <dbReference type="NCBI Taxonomy" id="45351"/>
    <lineage>
        <taxon>Eukaryota</taxon>
        <taxon>Metazoa</taxon>
        <taxon>Cnidaria</taxon>
        <taxon>Anthozoa</taxon>
        <taxon>Hexacorallia</taxon>
        <taxon>Actiniaria</taxon>
        <taxon>Edwardsiidae</taxon>
        <taxon>Nematostella</taxon>
    </lineage>
</organism>
<dbReference type="CDD" id="cd00063">
    <property type="entry name" value="FN3"/>
    <property type="match status" value="1"/>
</dbReference>
<keyword evidence="4" id="KW-1185">Reference proteome</keyword>
<feature type="domain" description="Fibronectin type-III" evidence="2">
    <location>
        <begin position="212"/>
        <end position="319"/>
    </location>
</feature>
<evidence type="ECO:0000256" key="1">
    <source>
        <dbReference type="SAM" id="SignalP"/>
    </source>
</evidence>
<accession>A7SI12</accession>
<feature type="chain" id="PRO_5002715275" description="Fibronectin type-III domain-containing protein" evidence="1">
    <location>
        <begin position="21"/>
        <end position="340"/>
    </location>
</feature>
<keyword evidence="1" id="KW-0732">Signal</keyword>
<dbReference type="Gene3D" id="2.60.40.10">
    <property type="entry name" value="Immunoglobulins"/>
    <property type="match status" value="1"/>
</dbReference>
<gene>
    <name evidence="3" type="ORF">NEMVEDRAFT_v1g212583</name>
</gene>
<feature type="signal peptide" evidence="1">
    <location>
        <begin position="1"/>
        <end position="20"/>
    </location>
</feature>
<dbReference type="AlphaFoldDB" id="A7SI12"/>
<dbReference type="Pfam" id="PF00041">
    <property type="entry name" value="fn3"/>
    <property type="match status" value="1"/>
</dbReference>
<proteinExistence type="predicted"/>
<dbReference type="HOGENOM" id="CLU_931579_0_0_1"/>
<dbReference type="PhylomeDB" id="A7SI12"/>
<dbReference type="InterPro" id="IPR003961">
    <property type="entry name" value="FN3_dom"/>
</dbReference>
<name>A7SI12_NEMVE</name>
<reference evidence="3 4" key="1">
    <citation type="journal article" date="2007" name="Science">
        <title>Sea anemone genome reveals ancestral eumetazoan gene repertoire and genomic organization.</title>
        <authorList>
            <person name="Putnam N.H."/>
            <person name="Srivastava M."/>
            <person name="Hellsten U."/>
            <person name="Dirks B."/>
            <person name="Chapman J."/>
            <person name="Salamov A."/>
            <person name="Terry A."/>
            <person name="Shapiro H."/>
            <person name="Lindquist E."/>
            <person name="Kapitonov V.V."/>
            <person name="Jurka J."/>
            <person name="Genikhovich G."/>
            <person name="Grigoriev I.V."/>
            <person name="Lucas S.M."/>
            <person name="Steele R.E."/>
            <person name="Finnerty J.R."/>
            <person name="Technau U."/>
            <person name="Martindale M.Q."/>
            <person name="Rokhsar D.S."/>
        </authorList>
    </citation>
    <scope>NUCLEOTIDE SEQUENCE [LARGE SCALE GENOMIC DNA]</scope>
    <source>
        <strain evidence="4">CH2 X CH6</strain>
    </source>
</reference>
<dbReference type="EMBL" id="DS469664">
    <property type="protein sequence ID" value="EDO36668.1"/>
    <property type="molecule type" value="Genomic_DNA"/>
</dbReference>
<dbReference type="STRING" id="45351.A7SI12"/>
<sequence>MAGWLRFLLLLSTIAFQSAGYAIYRAKCKSRCYLQQQRSDKNFLLSCLKPCEDKNFEKIKKCPAYCRQLEANKDWLVNTACRGSCKFLKALFNNGKPSISNPANLQPPTVVKAFYTRTKNMRSLTVSWNISAPESKDGWVYVVQQRTARQHELPQQMGKWVPLTQTRSQQLKIPDPGSALWCQFRVAVVQQDSSSNFTTSTLTFIPPERPGPVRDFRVTGKHILKNKAQISIAWRKPENSDLPVSKYRVYWSKRLDTYSTDWQHLREHRGRVPATRHKAIIHGLELNTTYHIAIQAISRYQGKRLKGPTMELYTRTLVFLILKLAPLSKSLMIRSVLIVV</sequence>
<protein>
    <recommendedName>
        <fullName evidence="2">Fibronectin type-III domain-containing protein</fullName>
    </recommendedName>
</protein>
<dbReference type="SMART" id="SM00060">
    <property type="entry name" value="FN3"/>
    <property type="match status" value="2"/>
</dbReference>
<evidence type="ECO:0000313" key="3">
    <source>
        <dbReference type="EMBL" id="EDO36668.1"/>
    </source>
</evidence>